<dbReference type="PRINTS" id="PR01438">
    <property type="entry name" value="UNVRSLSTRESS"/>
</dbReference>
<dbReference type="SUPFAM" id="SSF52402">
    <property type="entry name" value="Adenine nucleotide alpha hydrolases-like"/>
    <property type="match status" value="1"/>
</dbReference>
<dbReference type="InterPro" id="IPR014729">
    <property type="entry name" value="Rossmann-like_a/b/a_fold"/>
</dbReference>
<name>A0A5C5UC38_9GAMM</name>
<evidence type="ECO:0000313" key="4">
    <source>
        <dbReference type="Proteomes" id="UP000319980"/>
    </source>
</evidence>
<comment type="caution">
    <text evidence="3">The sequence shown here is derived from an EMBL/GenBank/DDBJ whole genome shotgun (WGS) entry which is preliminary data.</text>
</comment>
<protein>
    <submittedName>
        <fullName evidence="3">Universal stress protein</fullName>
    </submittedName>
</protein>
<dbReference type="Gene3D" id="3.40.50.620">
    <property type="entry name" value="HUPs"/>
    <property type="match status" value="1"/>
</dbReference>
<dbReference type="CDD" id="cd00293">
    <property type="entry name" value="USP-like"/>
    <property type="match status" value="1"/>
</dbReference>
<dbReference type="PANTHER" id="PTHR46268:SF6">
    <property type="entry name" value="UNIVERSAL STRESS PROTEIN UP12"/>
    <property type="match status" value="1"/>
</dbReference>
<gene>
    <name evidence="3" type="ORF">FQY83_00605</name>
</gene>
<dbReference type="EMBL" id="VOHK01000001">
    <property type="protein sequence ID" value="TWT23192.1"/>
    <property type="molecule type" value="Genomic_DNA"/>
</dbReference>
<dbReference type="InterPro" id="IPR006015">
    <property type="entry name" value="Universal_stress_UspA"/>
</dbReference>
<proteinExistence type="inferred from homology"/>
<reference evidence="3 4" key="1">
    <citation type="journal article" date="2008" name="Int. J. Syst. Evol. Microbiol.">
        <title>Luteimonas marina sp. nov., isolated from seawater.</title>
        <authorList>
            <person name="Baik K.S."/>
            <person name="Park S.C."/>
            <person name="Kim M.S."/>
            <person name="Kim E.M."/>
            <person name="Park C."/>
            <person name="Chun J."/>
            <person name="Seong C.N."/>
        </authorList>
    </citation>
    <scope>NUCLEOTIDE SEQUENCE [LARGE SCALE GENOMIC DNA]</scope>
    <source>
        <strain evidence="3 4">FR1330</strain>
    </source>
</reference>
<feature type="domain" description="UspA" evidence="2">
    <location>
        <begin position="2"/>
        <end position="140"/>
    </location>
</feature>
<dbReference type="Proteomes" id="UP000319980">
    <property type="component" value="Unassembled WGS sequence"/>
</dbReference>
<evidence type="ECO:0000256" key="1">
    <source>
        <dbReference type="ARBA" id="ARBA00008791"/>
    </source>
</evidence>
<evidence type="ECO:0000313" key="3">
    <source>
        <dbReference type="EMBL" id="TWT23192.1"/>
    </source>
</evidence>
<dbReference type="AlphaFoldDB" id="A0A5C5UC38"/>
<comment type="similarity">
    <text evidence="1">Belongs to the universal stress protein A family.</text>
</comment>
<keyword evidence="4" id="KW-1185">Reference proteome</keyword>
<accession>A0A5C5UC38</accession>
<sequence>MKILVPVDGSDISTRALKHALALSKAFAKPCRIVVVAVDDALFPGVERKIGAKAAREHHAANFARMFAPAKKAVERSKADAAFVEIVDDVASGILKTAGKEKSDLIVMGSRGNGSIKGTLLGSVSMKVLAGSKVPVTIVH</sequence>
<dbReference type="PANTHER" id="PTHR46268">
    <property type="entry name" value="STRESS RESPONSE PROTEIN NHAX"/>
    <property type="match status" value="1"/>
</dbReference>
<evidence type="ECO:0000259" key="2">
    <source>
        <dbReference type="Pfam" id="PF00582"/>
    </source>
</evidence>
<dbReference type="OrthoDB" id="9792500at2"/>
<dbReference type="RefSeq" id="WP_146384146.1">
    <property type="nucleotide sequence ID" value="NZ_VOHK01000001.1"/>
</dbReference>
<dbReference type="Pfam" id="PF00582">
    <property type="entry name" value="Usp"/>
    <property type="match status" value="1"/>
</dbReference>
<dbReference type="InterPro" id="IPR006016">
    <property type="entry name" value="UspA"/>
</dbReference>
<organism evidence="3 4">
    <name type="scientific">Luteimonas marina</name>
    <dbReference type="NCBI Taxonomy" id="488485"/>
    <lineage>
        <taxon>Bacteria</taxon>
        <taxon>Pseudomonadati</taxon>
        <taxon>Pseudomonadota</taxon>
        <taxon>Gammaproteobacteria</taxon>
        <taxon>Lysobacterales</taxon>
        <taxon>Lysobacteraceae</taxon>
        <taxon>Luteimonas</taxon>
    </lineage>
</organism>